<dbReference type="RefSeq" id="WP_307236137.1">
    <property type="nucleotide sequence ID" value="NZ_JAUSUZ010000001.1"/>
</dbReference>
<dbReference type="SUPFAM" id="SSF55729">
    <property type="entry name" value="Acyl-CoA N-acyltransferases (Nat)"/>
    <property type="match status" value="1"/>
</dbReference>
<evidence type="ECO:0000313" key="2">
    <source>
        <dbReference type="EMBL" id="MDQ0364602.1"/>
    </source>
</evidence>
<dbReference type="CDD" id="cd04301">
    <property type="entry name" value="NAT_SF"/>
    <property type="match status" value="1"/>
</dbReference>
<dbReference type="PROSITE" id="PS51186">
    <property type="entry name" value="GNAT"/>
    <property type="match status" value="1"/>
</dbReference>
<dbReference type="InterPro" id="IPR016181">
    <property type="entry name" value="Acyl_CoA_acyltransferase"/>
</dbReference>
<dbReference type="AlphaFoldDB" id="A0AAE3VVY8"/>
<dbReference type="GO" id="GO:0016747">
    <property type="term" value="F:acyltransferase activity, transferring groups other than amino-acyl groups"/>
    <property type="evidence" value="ECO:0007669"/>
    <property type="project" value="InterPro"/>
</dbReference>
<name>A0AAE3VVY8_9ACTN</name>
<dbReference type="Proteomes" id="UP001240236">
    <property type="component" value="Unassembled WGS sequence"/>
</dbReference>
<accession>A0AAE3VVY8</accession>
<protein>
    <submittedName>
        <fullName evidence="2">GNAT superfamily N-acetyltransferase</fullName>
    </submittedName>
</protein>
<evidence type="ECO:0000259" key="1">
    <source>
        <dbReference type="PROSITE" id="PS51186"/>
    </source>
</evidence>
<evidence type="ECO:0000313" key="3">
    <source>
        <dbReference type="Proteomes" id="UP001240236"/>
    </source>
</evidence>
<sequence>MSREDLVVAWGRGWARSRRIPAVVTIPGGLLFDVGRPGHRLRYLLHTWDPRYLRELGEEVTTPGAWIKLDGSAPDLRAALPPHWEMFESNPLMTAALTTAPVRAPRPFEVTVRADHAGVLTAEVRHDRTGDLAASGRLAPGGGWGVIDQVETVPEYRRRGLGTVVIQALSDHAARRGIRTGVLAATADGHALYRTLGWTVATELAAAFIPEP</sequence>
<comment type="caution">
    <text evidence="2">The sequence shown here is derived from an EMBL/GenBank/DDBJ whole genome shotgun (WGS) entry which is preliminary data.</text>
</comment>
<dbReference type="Gene3D" id="3.40.630.30">
    <property type="match status" value="1"/>
</dbReference>
<keyword evidence="3" id="KW-1185">Reference proteome</keyword>
<dbReference type="Pfam" id="PF00583">
    <property type="entry name" value="Acetyltransf_1"/>
    <property type="match status" value="1"/>
</dbReference>
<reference evidence="2 3" key="1">
    <citation type="submission" date="2023-07" db="EMBL/GenBank/DDBJ databases">
        <title>Sequencing the genomes of 1000 actinobacteria strains.</title>
        <authorList>
            <person name="Klenk H.-P."/>
        </authorList>
    </citation>
    <scope>NUCLEOTIDE SEQUENCE [LARGE SCALE GENOMIC DNA]</scope>
    <source>
        <strain evidence="2 3">DSM 44709</strain>
    </source>
</reference>
<dbReference type="InterPro" id="IPR000182">
    <property type="entry name" value="GNAT_dom"/>
</dbReference>
<gene>
    <name evidence="2" type="ORF">J2S42_001271</name>
</gene>
<organism evidence="2 3">
    <name type="scientific">Catenuloplanes indicus</name>
    <dbReference type="NCBI Taxonomy" id="137267"/>
    <lineage>
        <taxon>Bacteria</taxon>
        <taxon>Bacillati</taxon>
        <taxon>Actinomycetota</taxon>
        <taxon>Actinomycetes</taxon>
        <taxon>Micromonosporales</taxon>
        <taxon>Micromonosporaceae</taxon>
        <taxon>Catenuloplanes</taxon>
    </lineage>
</organism>
<proteinExistence type="predicted"/>
<feature type="domain" description="N-acetyltransferase" evidence="1">
    <location>
        <begin position="74"/>
        <end position="212"/>
    </location>
</feature>
<dbReference type="EMBL" id="JAUSUZ010000001">
    <property type="protein sequence ID" value="MDQ0364602.1"/>
    <property type="molecule type" value="Genomic_DNA"/>
</dbReference>